<keyword evidence="3 7" id="KW-0812">Transmembrane</keyword>
<feature type="region of interest" description="Disordered" evidence="6">
    <location>
        <begin position="27"/>
        <end position="46"/>
    </location>
</feature>
<dbReference type="PANTHER" id="PTHR35007">
    <property type="entry name" value="INTEGRAL MEMBRANE PROTEIN-RELATED"/>
    <property type="match status" value="1"/>
</dbReference>
<keyword evidence="4 7" id="KW-1133">Transmembrane helix</keyword>
<name>A0ABV1P4B5_9ACTN</name>
<evidence type="ECO:0000259" key="9">
    <source>
        <dbReference type="Pfam" id="PF00482"/>
    </source>
</evidence>
<organism evidence="10 11">
    <name type="scientific">Nocardioides kribbensis</name>
    <dbReference type="NCBI Taxonomy" id="305517"/>
    <lineage>
        <taxon>Bacteria</taxon>
        <taxon>Bacillati</taxon>
        <taxon>Actinomycetota</taxon>
        <taxon>Actinomycetes</taxon>
        <taxon>Propionibacteriales</taxon>
        <taxon>Nocardioidaceae</taxon>
        <taxon>Nocardioides</taxon>
    </lineage>
</organism>
<gene>
    <name evidence="10" type="ORF">V6R90_20130</name>
</gene>
<feature type="transmembrane region" description="Helical" evidence="7">
    <location>
        <begin position="221"/>
        <end position="245"/>
    </location>
</feature>
<evidence type="ECO:0000256" key="3">
    <source>
        <dbReference type="ARBA" id="ARBA00022692"/>
    </source>
</evidence>
<comment type="caution">
    <text evidence="10">The sequence shown here is derived from an EMBL/GenBank/DDBJ whole genome shotgun (WGS) entry which is preliminary data.</text>
</comment>
<dbReference type="EMBL" id="JBEGDP010000055">
    <property type="protein sequence ID" value="MEQ7849589.1"/>
    <property type="molecule type" value="Genomic_DNA"/>
</dbReference>
<evidence type="ECO:0000256" key="4">
    <source>
        <dbReference type="ARBA" id="ARBA00022989"/>
    </source>
</evidence>
<evidence type="ECO:0000313" key="10">
    <source>
        <dbReference type="EMBL" id="MEQ7849589.1"/>
    </source>
</evidence>
<comment type="subcellular location">
    <subcellularLocation>
        <location evidence="1">Cell membrane</location>
        <topology evidence="1">Multi-pass membrane protein</topology>
    </subcellularLocation>
</comment>
<dbReference type="PANTHER" id="PTHR35007:SF3">
    <property type="entry name" value="POSSIBLE CONSERVED ALANINE RICH MEMBRANE PROTEIN"/>
    <property type="match status" value="1"/>
</dbReference>
<keyword evidence="2" id="KW-1003">Cell membrane</keyword>
<dbReference type="InterPro" id="IPR018076">
    <property type="entry name" value="T2SS_GspF_dom"/>
</dbReference>
<dbReference type="Proteomes" id="UP001482520">
    <property type="component" value="Unassembled WGS sequence"/>
</dbReference>
<accession>A0ABV1P4B5</accession>
<dbReference type="Pfam" id="PF00482">
    <property type="entry name" value="T2SSF"/>
    <property type="match status" value="1"/>
</dbReference>
<evidence type="ECO:0000256" key="1">
    <source>
        <dbReference type="ARBA" id="ARBA00004651"/>
    </source>
</evidence>
<evidence type="ECO:0000256" key="7">
    <source>
        <dbReference type="SAM" id="Phobius"/>
    </source>
</evidence>
<evidence type="ECO:0000256" key="6">
    <source>
        <dbReference type="SAM" id="MobiDB-lite"/>
    </source>
</evidence>
<dbReference type="RefSeq" id="WP_349805791.1">
    <property type="nucleotide sequence ID" value="NZ_JBEGDP010000055.1"/>
</dbReference>
<feature type="signal peptide" evidence="8">
    <location>
        <begin position="1"/>
        <end position="25"/>
    </location>
</feature>
<evidence type="ECO:0000256" key="5">
    <source>
        <dbReference type="ARBA" id="ARBA00023136"/>
    </source>
</evidence>
<evidence type="ECO:0000313" key="11">
    <source>
        <dbReference type="Proteomes" id="UP001482520"/>
    </source>
</evidence>
<sequence length="250" mass="24985">MTPGLLAALAAAAAVALLLPCPARPPDPRSGEAWGGPAGSAASDGGASGVGWLHRHRLLWSLLGAVGAWAFVSGTAGAVLAPAVGAAVWVGVGRAEPAPARLEREAVRRELPHLVALVGSALGAGASPGAAVERATAALPGPAAQRLEPAVHRLRLGLDPGEVWRLVTADADLAPLGRALGRAHETGAPVVAAVERLAVELARSARADVEDRARAVGVRAAAPLGLCLLPAFLLVGIVPVVAGLLESLAW</sequence>
<keyword evidence="8" id="KW-0732">Signal</keyword>
<feature type="domain" description="Type II secretion system protein GspF" evidence="9">
    <location>
        <begin position="117"/>
        <end position="236"/>
    </location>
</feature>
<keyword evidence="11" id="KW-1185">Reference proteome</keyword>
<feature type="chain" id="PRO_5047339929" evidence="8">
    <location>
        <begin position="26"/>
        <end position="250"/>
    </location>
</feature>
<keyword evidence="5 7" id="KW-0472">Membrane</keyword>
<evidence type="ECO:0000256" key="8">
    <source>
        <dbReference type="SAM" id="SignalP"/>
    </source>
</evidence>
<protein>
    <submittedName>
        <fullName evidence="10">Type II secretion system F family protein</fullName>
    </submittedName>
</protein>
<feature type="transmembrane region" description="Helical" evidence="7">
    <location>
        <begin position="59"/>
        <end position="92"/>
    </location>
</feature>
<proteinExistence type="predicted"/>
<evidence type="ECO:0000256" key="2">
    <source>
        <dbReference type="ARBA" id="ARBA00022475"/>
    </source>
</evidence>
<reference evidence="10 11" key="1">
    <citation type="submission" date="2024-02" db="EMBL/GenBank/DDBJ databases">
        <title>Full genome sequence of Nocardioides kribbensis.</title>
        <authorList>
            <person name="Poletto B.L."/>
            <person name="Silva G."/>
            <person name="Galante D."/>
            <person name="Campos K.R."/>
            <person name="Santos M.B.N."/>
            <person name="Sacchi C.T."/>
        </authorList>
    </citation>
    <scope>NUCLEOTIDE SEQUENCE [LARGE SCALE GENOMIC DNA]</scope>
    <source>
        <strain evidence="10 11">O4R</strain>
    </source>
</reference>